<evidence type="ECO:0008006" key="3">
    <source>
        <dbReference type="Google" id="ProtNLM"/>
    </source>
</evidence>
<dbReference type="PANTHER" id="PTHR39186">
    <property type="entry name" value="DUF2071 FAMILY PROTEIN"/>
    <property type="match status" value="1"/>
</dbReference>
<sequence>MFVEEGCIEEKRKLTTSLPWIMKQTWSDVLFAHYPVPRKVLENLVPSGLTLDTFYQTGWVTIVPYLTSSMHLRGLPPIPGMAAFPGFNVRTYVTLNGKPGVYFFSLTASNFLAAYSAKTFFRLPYFHMNMYYKKAKELIIFESEKKSGLQLLCNYKSISAPSVADKGSMEEWLVERYCLYTVNEKGVPLRADILHEPWLLERAEAEFQHNTLLKALNIVPNYERPILHYAKKAVVRIWPIVQAENK</sequence>
<reference evidence="1 2" key="1">
    <citation type="submission" date="2014-02" db="EMBL/GenBank/DDBJ databases">
        <title>Draft genome sequence of Lysinibacillus sinduriensis JCM 15800.</title>
        <authorList>
            <person name="Zhang F."/>
            <person name="Wang G."/>
            <person name="Zhang L."/>
        </authorList>
    </citation>
    <scope>NUCLEOTIDE SEQUENCE [LARGE SCALE GENOMIC DNA]</scope>
    <source>
        <strain evidence="1 2">JCM 15800</strain>
    </source>
</reference>
<dbReference type="AlphaFoldDB" id="A0A0A3IQG9"/>
<dbReference type="InterPro" id="IPR023375">
    <property type="entry name" value="ADC_dom_sf"/>
</dbReference>
<gene>
    <name evidence="1" type="ORF">CD33_03990</name>
</gene>
<protein>
    <recommendedName>
        <fullName evidence="3">DUF2071 domain-containing protein</fullName>
    </recommendedName>
</protein>
<dbReference type="SUPFAM" id="SSF160104">
    <property type="entry name" value="Acetoacetate decarboxylase-like"/>
    <property type="match status" value="1"/>
</dbReference>
<dbReference type="InterPro" id="IPR018644">
    <property type="entry name" value="DUF2071"/>
</dbReference>
<dbReference type="PANTHER" id="PTHR39186:SF1">
    <property type="entry name" value="DUF2071 DOMAIN-CONTAINING PROTEIN"/>
    <property type="match status" value="1"/>
</dbReference>
<keyword evidence="2" id="KW-1185">Reference proteome</keyword>
<comment type="caution">
    <text evidence="1">The sequence shown here is derived from an EMBL/GenBank/DDBJ whole genome shotgun (WGS) entry which is preliminary data.</text>
</comment>
<dbReference type="Pfam" id="PF09844">
    <property type="entry name" value="DUF2071"/>
    <property type="match status" value="1"/>
</dbReference>
<dbReference type="Proteomes" id="UP000030408">
    <property type="component" value="Unassembled WGS sequence"/>
</dbReference>
<dbReference type="EMBL" id="JPVO01000041">
    <property type="protein sequence ID" value="KGR77077.1"/>
    <property type="molecule type" value="Genomic_DNA"/>
</dbReference>
<evidence type="ECO:0000313" key="2">
    <source>
        <dbReference type="Proteomes" id="UP000030408"/>
    </source>
</evidence>
<evidence type="ECO:0000313" key="1">
    <source>
        <dbReference type="EMBL" id="KGR77077.1"/>
    </source>
</evidence>
<accession>A0A0A3IQG9</accession>
<dbReference type="eggNOG" id="COG3361">
    <property type="taxonomic scope" value="Bacteria"/>
</dbReference>
<proteinExistence type="predicted"/>
<name>A0A0A3IQG9_9BACL</name>
<organism evidence="1 2">
    <name type="scientific">Ureibacillus sinduriensis BLB-1 = JCM 15800</name>
    <dbReference type="NCBI Taxonomy" id="1384057"/>
    <lineage>
        <taxon>Bacteria</taxon>
        <taxon>Bacillati</taxon>
        <taxon>Bacillota</taxon>
        <taxon>Bacilli</taxon>
        <taxon>Bacillales</taxon>
        <taxon>Caryophanaceae</taxon>
        <taxon>Ureibacillus</taxon>
    </lineage>
</organism>
<dbReference type="STRING" id="1384057.CD33_03990"/>